<keyword evidence="1" id="KW-0812">Transmembrane</keyword>
<keyword evidence="1" id="KW-0472">Membrane</keyword>
<accession>A0A3G6J1M1</accession>
<dbReference type="AlphaFoldDB" id="A0A3G6J1M1"/>
<dbReference type="KEGG" id="cpso:CPPEL_09655"/>
<evidence type="ECO:0000313" key="3">
    <source>
        <dbReference type="Proteomes" id="UP000271426"/>
    </source>
</evidence>
<feature type="transmembrane region" description="Helical" evidence="1">
    <location>
        <begin position="40"/>
        <end position="58"/>
    </location>
</feature>
<keyword evidence="1" id="KW-1133">Transmembrane helix</keyword>
<reference evidence="2 3" key="1">
    <citation type="submission" date="2018-11" db="EMBL/GenBank/DDBJ databases">
        <authorList>
            <person name="Kleinhagauer T."/>
            <person name="Glaeser S.P."/>
            <person name="Spergser J."/>
            <person name="Ruckert C."/>
            <person name="Kaempfer P."/>
            <person name="Busse H.-J."/>
        </authorList>
    </citation>
    <scope>NUCLEOTIDE SEQUENCE [LARGE SCALE GENOMIC DNA]</scope>
    <source>
        <strain evidence="2 3">812CH</strain>
    </source>
</reference>
<evidence type="ECO:0000313" key="2">
    <source>
        <dbReference type="EMBL" id="AZA10034.1"/>
    </source>
</evidence>
<proteinExistence type="predicted"/>
<dbReference type="Proteomes" id="UP000271426">
    <property type="component" value="Chromosome"/>
</dbReference>
<dbReference type="EMBL" id="CP033898">
    <property type="protein sequence ID" value="AZA10034.1"/>
    <property type="molecule type" value="Genomic_DNA"/>
</dbReference>
<sequence precursor="true">MTSPNNASRSPLTPIICALALFSSAALLSAVNVEASWVTLALWLAGFAGFGIAAILAIKTRRGN</sequence>
<organism evidence="2 3">
    <name type="scientific">Corynebacterium pseudopelargi</name>
    <dbReference type="NCBI Taxonomy" id="2080757"/>
    <lineage>
        <taxon>Bacteria</taxon>
        <taxon>Bacillati</taxon>
        <taxon>Actinomycetota</taxon>
        <taxon>Actinomycetes</taxon>
        <taxon>Mycobacteriales</taxon>
        <taxon>Corynebacteriaceae</taxon>
        <taxon>Corynebacterium</taxon>
    </lineage>
</organism>
<keyword evidence="3" id="KW-1185">Reference proteome</keyword>
<gene>
    <name evidence="2" type="ORF">CPPEL_09655</name>
</gene>
<protein>
    <submittedName>
        <fullName evidence="2">Uncharacterized protein</fullName>
    </submittedName>
</protein>
<evidence type="ECO:0000256" key="1">
    <source>
        <dbReference type="SAM" id="Phobius"/>
    </source>
</evidence>
<name>A0A3G6J1M1_9CORY</name>